<comment type="subcellular location">
    <subcellularLocation>
        <location evidence="1">Membrane</location>
        <topology evidence="1">Multi-pass membrane protein</topology>
    </subcellularLocation>
</comment>
<evidence type="ECO:0000256" key="2">
    <source>
        <dbReference type="ARBA" id="ARBA00022692"/>
    </source>
</evidence>
<dbReference type="InterPro" id="IPR011701">
    <property type="entry name" value="MFS"/>
</dbReference>
<evidence type="ECO:0000313" key="8">
    <source>
        <dbReference type="EMBL" id="KAJ2893261.1"/>
    </source>
</evidence>
<keyword evidence="8" id="KW-0808">Transferase</keyword>
<evidence type="ECO:0000256" key="3">
    <source>
        <dbReference type="ARBA" id="ARBA00022989"/>
    </source>
</evidence>
<keyword evidence="8" id="KW-0418">Kinase</keyword>
<accession>A0AAD5WMA6</accession>
<dbReference type="PANTHER" id="PTHR23502">
    <property type="entry name" value="MAJOR FACILITATOR SUPERFAMILY"/>
    <property type="match status" value="1"/>
</dbReference>
<dbReference type="InterPro" id="IPR036259">
    <property type="entry name" value="MFS_trans_sf"/>
</dbReference>
<evidence type="ECO:0000259" key="7">
    <source>
        <dbReference type="PROSITE" id="PS50850"/>
    </source>
</evidence>
<keyword evidence="2 6" id="KW-0812">Transmembrane</keyword>
<dbReference type="InterPro" id="IPR005829">
    <property type="entry name" value="Sugar_transporter_CS"/>
</dbReference>
<feature type="transmembrane region" description="Helical" evidence="6">
    <location>
        <begin position="521"/>
        <end position="542"/>
    </location>
</feature>
<feature type="transmembrane region" description="Helical" evidence="6">
    <location>
        <begin position="382"/>
        <end position="404"/>
    </location>
</feature>
<organism evidence="8 9">
    <name type="scientific">Zalerion maritima</name>
    <dbReference type="NCBI Taxonomy" id="339359"/>
    <lineage>
        <taxon>Eukaryota</taxon>
        <taxon>Fungi</taxon>
        <taxon>Dikarya</taxon>
        <taxon>Ascomycota</taxon>
        <taxon>Pezizomycotina</taxon>
        <taxon>Sordariomycetes</taxon>
        <taxon>Lulworthiomycetidae</taxon>
        <taxon>Lulworthiales</taxon>
        <taxon>Lulworthiaceae</taxon>
        <taxon>Zalerion</taxon>
    </lineage>
</organism>
<feature type="transmembrane region" description="Helical" evidence="6">
    <location>
        <begin position="164"/>
        <end position="187"/>
    </location>
</feature>
<gene>
    <name evidence="8" type="ORF">MKZ38_008856</name>
</gene>
<dbReference type="PROSITE" id="PS00216">
    <property type="entry name" value="SUGAR_TRANSPORT_1"/>
    <property type="match status" value="1"/>
</dbReference>
<keyword evidence="4 6" id="KW-0472">Membrane</keyword>
<evidence type="ECO:0000256" key="1">
    <source>
        <dbReference type="ARBA" id="ARBA00004141"/>
    </source>
</evidence>
<evidence type="ECO:0000256" key="5">
    <source>
        <dbReference type="SAM" id="MobiDB-lite"/>
    </source>
</evidence>
<dbReference type="PROSITE" id="PS50850">
    <property type="entry name" value="MFS"/>
    <property type="match status" value="1"/>
</dbReference>
<sequence length="558" mass="60824">MKHNDIGSREAAIDGHHVEMYPGTEIMEDYAGSHLVHSHNDKRGAVLIPHPSDNLDDPLNWSPFWKWTVVATQAITILTGVISALSVSPLTLVFEAEWNKSEHAIAVLTSNLVLVTGYTNFILVPLAEVFGRRFVLLACSLITLGASIWHGAAQSYSSFMGARIMIAVGMSISESLMPMVISDVFFLHERGRFVGIYFFFLFNAMFLGPLIAGSCEKHFGDWRTFYWIASSFCAASTVAAFFLHPETKYKRELPEEVAHPVVTTVVGEKVDIEQFENPGNNGGGSGGGGGSSSSDQQRIDRDPALGNGKPSKQQFKLIQGMDKDALKKVSRHVVTPIHLLIFPIVVFGSWVFTSAANGLLLINYTQSGALSASPYNFDSGQIGLSNLALACGGTIGVFTAGPLSDWIAMYLTRRNHGIREPEMRLPTLVPFILLSALGIIITGLGFEYGWPWEAVIVVGFGNIGLMTVALSTVGITYAVDSYKPVAGQIMTIATVVKNTFGFGMGYYITEWVADDGYIPAYMMQLSVVVGPAILGIVVFMIFGKRLRKLSRNSKVHTF</sequence>
<feature type="compositionally biased region" description="Gly residues" evidence="5">
    <location>
        <begin position="280"/>
        <end position="291"/>
    </location>
</feature>
<dbReference type="EMBL" id="JAKWBI020000635">
    <property type="protein sequence ID" value="KAJ2893261.1"/>
    <property type="molecule type" value="Genomic_DNA"/>
</dbReference>
<name>A0AAD5WMA6_9PEZI</name>
<feature type="domain" description="Major facilitator superfamily (MFS) profile" evidence="7">
    <location>
        <begin position="68"/>
        <end position="547"/>
    </location>
</feature>
<dbReference type="Pfam" id="PF07690">
    <property type="entry name" value="MFS_1"/>
    <property type="match status" value="1"/>
</dbReference>
<feature type="transmembrane region" description="Helical" evidence="6">
    <location>
        <begin position="105"/>
        <end position="127"/>
    </location>
</feature>
<protein>
    <submittedName>
        <fullName evidence="8">Serine/threonine kinase 16</fullName>
    </submittedName>
</protein>
<dbReference type="GO" id="GO:0042908">
    <property type="term" value="P:xenobiotic transport"/>
    <property type="evidence" value="ECO:0007669"/>
    <property type="project" value="UniProtKB-ARBA"/>
</dbReference>
<dbReference type="PANTHER" id="PTHR23502:SF149">
    <property type="entry name" value="TRANSPORTER, PUTATIVE-RELATED"/>
    <property type="match status" value="1"/>
</dbReference>
<dbReference type="GO" id="GO:0022857">
    <property type="term" value="F:transmembrane transporter activity"/>
    <property type="evidence" value="ECO:0007669"/>
    <property type="project" value="InterPro"/>
</dbReference>
<evidence type="ECO:0000256" key="6">
    <source>
        <dbReference type="SAM" id="Phobius"/>
    </source>
</evidence>
<dbReference type="GO" id="GO:0140115">
    <property type="term" value="P:export across plasma membrane"/>
    <property type="evidence" value="ECO:0007669"/>
    <property type="project" value="UniProtKB-ARBA"/>
</dbReference>
<evidence type="ECO:0000256" key="4">
    <source>
        <dbReference type="ARBA" id="ARBA00023136"/>
    </source>
</evidence>
<dbReference type="Proteomes" id="UP001201980">
    <property type="component" value="Unassembled WGS sequence"/>
</dbReference>
<dbReference type="InterPro" id="IPR020846">
    <property type="entry name" value="MFS_dom"/>
</dbReference>
<feature type="transmembrane region" description="Helical" evidence="6">
    <location>
        <begin position="452"/>
        <end position="477"/>
    </location>
</feature>
<dbReference type="GO" id="GO:0016301">
    <property type="term" value="F:kinase activity"/>
    <property type="evidence" value="ECO:0007669"/>
    <property type="project" value="UniProtKB-KW"/>
</dbReference>
<keyword evidence="3 6" id="KW-1133">Transmembrane helix</keyword>
<feature type="transmembrane region" description="Helical" evidence="6">
    <location>
        <begin position="425"/>
        <end position="446"/>
    </location>
</feature>
<feature type="transmembrane region" description="Helical" evidence="6">
    <location>
        <begin position="224"/>
        <end position="243"/>
    </location>
</feature>
<comment type="caution">
    <text evidence="8">The sequence shown here is derived from an EMBL/GenBank/DDBJ whole genome shotgun (WGS) entry which is preliminary data.</text>
</comment>
<evidence type="ECO:0000313" key="9">
    <source>
        <dbReference type="Proteomes" id="UP001201980"/>
    </source>
</evidence>
<dbReference type="AlphaFoldDB" id="A0AAD5WMA6"/>
<feature type="transmembrane region" description="Helical" evidence="6">
    <location>
        <begin position="134"/>
        <end position="152"/>
    </location>
</feature>
<feature type="transmembrane region" description="Helical" evidence="6">
    <location>
        <begin position="64"/>
        <end position="85"/>
    </location>
</feature>
<feature type="region of interest" description="Disordered" evidence="5">
    <location>
        <begin position="276"/>
        <end position="311"/>
    </location>
</feature>
<keyword evidence="9" id="KW-1185">Reference proteome</keyword>
<reference evidence="8" key="1">
    <citation type="submission" date="2022-07" db="EMBL/GenBank/DDBJ databases">
        <title>Draft genome sequence of Zalerion maritima ATCC 34329, a (micro)plastics degrading marine fungus.</title>
        <authorList>
            <person name="Paco A."/>
            <person name="Goncalves M.F.M."/>
            <person name="Rocha-Santos T.A.P."/>
            <person name="Alves A."/>
        </authorList>
    </citation>
    <scope>NUCLEOTIDE SEQUENCE</scope>
    <source>
        <strain evidence="8">ATCC 34329</strain>
    </source>
</reference>
<dbReference type="GO" id="GO:0005886">
    <property type="term" value="C:plasma membrane"/>
    <property type="evidence" value="ECO:0007669"/>
    <property type="project" value="TreeGrafter"/>
</dbReference>
<dbReference type="Gene3D" id="1.20.1250.20">
    <property type="entry name" value="MFS general substrate transporter like domains"/>
    <property type="match status" value="2"/>
</dbReference>
<proteinExistence type="predicted"/>
<feature type="transmembrane region" description="Helical" evidence="6">
    <location>
        <begin position="489"/>
        <end position="509"/>
    </location>
</feature>
<feature type="transmembrane region" description="Helical" evidence="6">
    <location>
        <begin position="337"/>
        <end position="362"/>
    </location>
</feature>
<feature type="transmembrane region" description="Helical" evidence="6">
    <location>
        <begin position="194"/>
        <end position="212"/>
    </location>
</feature>
<dbReference type="SUPFAM" id="SSF103473">
    <property type="entry name" value="MFS general substrate transporter"/>
    <property type="match status" value="1"/>
</dbReference>